<reference evidence="5 6" key="1">
    <citation type="submission" date="2018-06" db="EMBL/GenBank/DDBJ databases">
        <authorList>
            <consortium name="Pathogen Informatics"/>
            <person name="Doyle S."/>
        </authorList>
    </citation>
    <scope>NUCLEOTIDE SEQUENCE [LARGE SCALE GENOMIC DNA]</scope>
    <source>
        <strain evidence="5 6">NCTC12151</strain>
    </source>
</reference>
<dbReference type="RefSeq" id="WP_232054906.1">
    <property type="nucleotide sequence ID" value="NZ_LS483470.1"/>
</dbReference>
<dbReference type="Proteomes" id="UP000249005">
    <property type="component" value="Chromosome 1"/>
</dbReference>
<protein>
    <submittedName>
        <fullName evidence="5">Modification methylase BspRI</fullName>
        <ecNumber evidence="5">2.1.1.37</ecNumber>
    </submittedName>
</protein>
<dbReference type="GO" id="GO:0032259">
    <property type="term" value="P:methylation"/>
    <property type="evidence" value="ECO:0007669"/>
    <property type="project" value="UniProtKB-KW"/>
</dbReference>
<keyword evidence="6" id="KW-1185">Reference proteome</keyword>
<evidence type="ECO:0000256" key="4">
    <source>
        <dbReference type="ARBA" id="ARBA00047422"/>
    </source>
</evidence>
<organism evidence="5 6">
    <name type="scientific">Leminorella richardii</name>
    <dbReference type="NCBI Taxonomy" id="158841"/>
    <lineage>
        <taxon>Bacteria</taxon>
        <taxon>Pseudomonadati</taxon>
        <taxon>Pseudomonadota</taxon>
        <taxon>Gammaproteobacteria</taxon>
        <taxon>Enterobacterales</taxon>
        <taxon>Budviciaceae</taxon>
        <taxon>Leminorella</taxon>
    </lineage>
</organism>
<dbReference type="InterPro" id="IPR029063">
    <property type="entry name" value="SAM-dependent_MTases_sf"/>
</dbReference>
<dbReference type="InterPro" id="IPR001525">
    <property type="entry name" value="C5_MeTfrase"/>
</dbReference>
<keyword evidence="1 5" id="KW-0489">Methyltransferase</keyword>
<dbReference type="REBASE" id="256221">
    <property type="entry name" value="M.Lri12151ORF2466P"/>
</dbReference>
<dbReference type="PRINTS" id="PR00105">
    <property type="entry name" value="C5METTRFRASE"/>
</dbReference>
<evidence type="ECO:0000256" key="1">
    <source>
        <dbReference type="ARBA" id="ARBA00022603"/>
    </source>
</evidence>
<sequence>MAGLREKDSDKNTLPWEFASFVEHVQPKIAVLENVTGILRAFKDKNDNLFHAWFEVAKVFATKKYIPLCLHVNARFAGVPQNRPRFIMIAIRHDIFEELEKTFSTIDSELKLFKESKVFYQLVQKQPQEAIFGTLPYFDVTKDDNLSLFKTSFLHHLVGHTPVSVSEALDDLKMNKPSKSSFFVII</sequence>
<evidence type="ECO:0000313" key="6">
    <source>
        <dbReference type="Proteomes" id="UP000249005"/>
    </source>
</evidence>
<dbReference type="AlphaFoldDB" id="A0A2X4XQA8"/>
<keyword evidence="3" id="KW-0680">Restriction system</keyword>
<accession>A0A2X4XQA8</accession>
<dbReference type="GO" id="GO:0009307">
    <property type="term" value="P:DNA restriction-modification system"/>
    <property type="evidence" value="ECO:0007669"/>
    <property type="project" value="UniProtKB-KW"/>
</dbReference>
<name>A0A2X4XQA8_9GAMM</name>
<dbReference type="GO" id="GO:0003886">
    <property type="term" value="F:DNA (cytosine-5-)-methyltransferase activity"/>
    <property type="evidence" value="ECO:0007669"/>
    <property type="project" value="UniProtKB-EC"/>
</dbReference>
<proteinExistence type="predicted"/>
<dbReference type="Pfam" id="PF00145">
    <property type="entry name" value="DNA_methylase"/>
    <property type="match status" value="1"/>
</dbReference>
<dbReference type="Gene3D" id="3.40.50.150">
    <property type="entry name" value="Vaccinia Virus protein VP39"/>
    <property type="match status" value="1"/>
</dbReference>
<dbReference type="EMBL" id="LS483470">
    <property type="protein sequence ID" value="SQI42115.1"/>
    <property type="molecule type" value="Genomic_DNA"/>
</dbReference>
<dbReference type="SUPFAM" id="SSF53335">
    <property type="entry name" value="S-adenosyl-L-methionine-dependent methyltransferases"/>
    <property type="match status" value="1"/>
</dbReference>
<dbReference type="KEGG" id="lri:NCTC12151_02466"/>
<dbReference type="EC" id="2.1.1.37" evidence="5"/>
<keyword evidence="2 5" id="KW-0808">Transferase</keyword>
<comment type="catalytic activity">
    <reaction evidence="4">
        <text>a 2'-deoxycytidine in DNA + S-adenosyl-L-methionine = a 5-methyl-2'-deoxycytidine in DNA + S-adenosyl-L-homocysteine + H(+)</text>
        <dbReference type="Rhea" id="RHEA:13681"/>
        <dbReference type="Rhea" id="RHEA-COMP:11369"/>
        <dbReference type="Rhea" id="RHEA-COMP:11370"/>
        <dbReference type="ChEBI" id="CHEBI:15378"/>
        <dbReference type="ChEBI" id="CHEBI:57856"/>
        <dbReference type="ChEBI" id="CHEBI:59789"/>
        <dbReference type="ChEBI" id="CHEBI:85452"/>
        <dbReference type="ChEBI" id="CHEBI:85454"/>
        <dbReference type="EC" id="2.1.1.37"/>
    </reaction>
</comment>
<evidence type="ECO:0000313" key="5">
    <source>
        <dbReference type="EMBL" id="SQI42115.1"/>
    </source>
</evidence>
<evidence type="ECO:0000256" key="2">
    <source>
        <dbReference type="ARBA" id="ARBA00022679"/>
    </source>
</evidence>
<gene>
    <name evidence="5" type="primary">bspRIM</name>
    <name evidence="5" type="ORF">NCTC12151_02466</name>
</gene>
<evidence type="ECO:0000256" key="3">
    <source>
        <dbReference type="ARBA" id="ARBA00022747"/>
    </source>
</evidence>